<keyword evidence="1" id="KW-1133">Transmembrane helix</keyword>
<keyword evidence="3" id="KW-1185">Reference proteome</keyword>
<dbReference type="HOGENOM" id="CLU_2380874_0_0_5"/>
<name>U6B543_9HYPH</name>
<dbReference type="STRING" id="1261131.lam_684"/>
<dbReference type="AlphaFoldDB" id="U6B543"/>
<dbReference type="RefSeq" id="WP_023466327.1">
    <property type="nucleotide sequence ID" value="NC_022793.1"/>
</dbReference>
<protein>
    <submittedName>
        <fullName evidence="2">Uncharacterized protein</fullName>
    </submittedName>
</protein>
<feature type="transmembrane region" description="Helical" evidence="1">
    <location>
        <begin position="64"/>
        <end position="85"/>
    </location>
</feature>
<dbReference type="PATRIC" id="fig|1261131.3.peg.654"/>
<proteinExistence type="predicted"/>
<keyword evidence="1" id="KW-0812">Transmembrane</keyword>
<dbReference type="Proteomes" id="UP000017862">
    <property type="component" value="Chromosome"/>
</dbReference>
<reference evidence="2 3" key="1">
    <citation type="journal article" date="2014" name="Mol. Plant Microbe Interact.">
        <title>The complete genome sequence of Candidatus Liberibacter americanus, associated with citrus Huanglongbing.</title>
        <authorList>
            <person name="Wulff N.A."/>
            <person name="Zhang S."/>
            <person name="Setubal J.C."/>
            <person name="Almeida N.F."/>
            <person name="Martins E.C."/>
            <person name="Harakava R."/>
            <person name="Kumar D."/>
            <person name="Rangel L.T."/>
            <person name="Foissac X."/>
            <person name="Bove J."/>
            <person name="Gabriel D.W."/>
        </authorList>
    </citation>
    <scope>NUCLEOTIDE SEQUENCE [LARGE SCALE GENOMIC DNA]</scope>
    <source>
        <strain evidence="2 3">Sao Paulo</strain>
    </source>
</reference>
<accession>U6B543</accession>
<organism evidence="2 3">
    <name type="scientific">Candidatus Liberibacter americanus str. Sao Paulo</name>
    <dbReference type="NCBI Taxonomy" id="1261131"/>
    <lineage>
        <taxon>Bacteria</taxon>
        <taxon>Pseudomonadati</taxon>
        <taxon>Pseudomonadota</taxon>
        <taxon>Alphaproteobacteria</taxon>
        <taxon>Hyphomicrobiales</taxon>
        <taxon>Rhizobiaceae</taxon>
        <taxon>Liberibacter</taxon>
    </lineage>
</organism>
<sequence>MAKKQEFVTLEKFSDFEASVVKNQKDISKQYVTREEFLSLQSSISKHQEGLEEILRILNTTKGIFYSLKVIGIIASSITAVIYFFKSIKGGFKA</sequence>
<evidence type="ECO:0000256" key="1">
    <source>
        <dbReference type="SAM" id="Phobius"/>
    </source>
</evidence>
<dbReference type="KEGG" id="lar:lam_684"/>
<keyword evidence="1" id="KW-0472">Membrane</keyword>
<dbReference type="EMBL" id="CP006604">
    <property type="protein sequence ID" value="AHA28030.1"/>
    <property type="molecule type" value="Genomic_DNA"/>
</dbReference>
<gene>
    <name evidence="2" type="ORF">lam_684</name>
</gene>
<evidence type="ECO:0000313" key="2">
    <source>
        <dbReference type="EMBL" id="AHA28030.1"/>
    </source>
</evidence>
<evidence type="ECO:0000313" key="3">
    <source>
        <dbReference type="Proteomes" id="UP000017862"/>
    </source>
</evidence>